<evidence type="ECO:0000256" key="4">
    <source>
        <dbReference type="ARBA" id="ARBA00006347"/>
    </source>
</evidence>
<gene>
    <name evidence="11" type="ORF">HYQ45_015095</name>
</gene>
<dbReference type="PANTHER" id="PTHR18929">
    <property type="entry name" value="PROTEIN DISULFIDE ISOMERASE"/>
    <property type="match status" value="1"/>
</dbReference>
<dbReference type="GO" id="GO:0006457">
    <property type="term" value="P:protein folding"/>
    <property type="evidence" value="ECO:0007669"/>
    <property type="project" value="TreeGrafter"/>
</dbReference>
<comment type="subcellular location">
    <subcellularLocation>
        <location evidence="3">Endoplasmic reticulum lumen</location>
    </subcellularLocation>
</comment>
<comment type="function">
    <text evidence="2">Participates in the folding of proteins containing disulfide bonds, may be involved in glycosylation, prolyl hydroxylation and triglyceride transfer.</text>
</comment>
<name>A0A8I2Z786_VERLO</name>
<dbReference type="EC" id="5.3.4.1" evidence="5"/>
<dbReference type="GO" id="GO:0005788">
    <property type="term" value="C:endoplasmic reticulum lumen"/>
    <property type="evidence" value="ECO:0007669"/>
    <property type="project" value="UniProtKB-SubCell"/>
</dbReference>
<evidence type="ECO:0000256" key="7">
    <source>
        <dbReference type="ARBA" id="ARBA00023235"/>
    </source>
</evidence>
<evidence type="ECO:0000256" key="8">
    <source>
        <dbReference type="ARBA" id="ARBA00023284"/>
    </source>
</evidence>
<keyword evidence="7 11" id="KW-0413">Isomerase</keyword>
<feature type="domain" description="Thioredoxin" evidence="10">
    <location>
        <begin position="53"/>
        <end position="116"/>
    </location>
</feature>
<comment type="catalytic activity">
    <reaction evidence="1">
        <text>Catalyzes the rearrangement of -S-S- bonds in proteins.</text>
        <dbReference type="EC" id="5.3.4.1"/>
    </reaction>
</comment>
<dbReference type="Proteomes" id="UP000689129">
    <property type="component" value="Unassembled WGS sequence"/>
</dbReference>
<dbReference type="AlphaFoldDB" id="A0A8I2Z786"/>
<comment type="similarity">
    <text evidence="4">Belongs to the protein disulfide isomerase family.</text>
</comment>
<accession>A0A8I2Z786</accession>
<keyword evidence="6" id="KW-0256">Endoplasmic reticulum</keyword>
<dbReference type="PROSITE" id="PS00194">
    <property type="entry name" value="THIOREDOXIN_1"/>
    <property type="match status" value="1"/>
</dbReference>
<dbReference type="EMBL" id="JAEMWZ010000401">
    <property type="protein sequence ID" value="KAG7119379.1"/>
    <property type="molecule type" value="Genomic_DNA"/>
</dbReference>
<comment type="caution">
    <text evidence="11">The sequence shown here is derived from an EMBL/GenBank/DDBJ whole genome shotgun (WGS) entry which is preliminary data.</text>
</comment>
<evidence type="ECO:0000313" key="12">
    <source>
        <dbReference type="Proteomes" id="UP000689129"/>
    </source>
</evidence>
<organism evidence="11 12">
    <name type="scientific">Verticillium longisporum</name>
    <name type="common">Verticillium dahliae var. longisporum</name>
    <dbReference type="NCBI Taxonomy" id="100787"/>
    <lineage>
        <taxon>Eukaryota</taxon>
        <taxon>Fungi</taxon>
        <taxon>Dikarya</taxon>
        <taxon>Ascomycota</taxon>
        <taxon>Pezizomycotina</taxon>
        <taxon>Sordariomycetes</taxon>
        <taxon>Hypocreomycetidae</taxon>
        <taxon>Glomerellales</taxon>
        <taxon>Plectosphaerellaceae</taxon>
        <taxon>Verticillium</taxon>
    </lineage>
</organism>
<dbReference type="InterPro" id="IPR017937">
    <property type="entry name" value="Thioredoxin_CS"/>
</dbReference>
<evidence type="ECO:0000259" key="10">
    <source>
        <dbReference type="PROSITE" id="PS51352"/>
    </source>
</evidence>
<dbReference type="PROSITE" id="PS51352">
    <property type="entry name" value="THIOREDOXIN_2"/>
    <property type="match status" value="1"/>
</dbReference>
<evidence type="ECO:0000256" key="2">
    <source>
        <dbReference type="ARBA" id="ARBA00002692"/>
    </source>
</evidence>
<dbReference type="PANTHER" id="PTHR18929:SF132">
    <property type="entry name" value="PROTEIN DISULFIDE-ISOMERASE A3"/>
    <property type="match status" value="1"/>
</dbReference>
<dbReference type="GO" id="GO:0003756">
    <property type="term" value="F:protein disulfide isomerase activity"/>
    <property type="evidence" value="ECO:0007669"/>
    <property type="project" value="UniProtKB-EC"/>
</dbReference>
<evidence type="ECO:0000256" key="1">
    <source>
        <dbReference type="ARBA" id="ARBA00001182"/>
    </source>
</evidence>
<evidence type="ECO:0000256" key="5">
    <source>
        <dbReference type="ARBA" id="ARBA00012723"/>
    </source>
</evidence>
<keyword evidence="8" id="KW-0676">Redox-active center</keyword>
<reference evidence="11" key="1">
    <citation type="journal article" date="2021" name="Mol. Plant Pathol.">
        <title>A 20-kb lineage-specific genomic region tames virulence in pathogenic amphidiploid Verticillium longisporum.</title>
        <authorList>
            <person name="Harting R."/>
            <person name="Starke J."/>
            <person name="Kusch H."/>
            <person name="Poggeler S."/>
            <person name="Maurus I."/>
            <person name="Schluter R."/>
            <person name="Landesfeind M."/>
            <person name="Bulla I."/>
            <person name="Nowrousian M."/>
            <person name="de Jonge R."/>
            <person name="Stahlhut G."/>
            <person name="Hoff K.J."/>
            <person name="Asshauer K.P."/>
            <person name="Thurmer A."/>
            <person name="Stanke M."/>
            <person name="Daniel R."/>
            <person name="Morgenstern B."/>
            <person name="Thomma B.P.H.J."/>
            <person name="Kronstad J.W."/>
            <person name="Braus-Stromeyer S.A."/>
            <person name="Braus G.H."/>
        </authorList>
    </citation>
    <scope>NUCLEOTIDE SEQUENCE</scope>
    <source>
        <strain evidence="11">Vl32</strain>
    </source>
</reference>
<dbReference type="OrthoDB" id="427280at2759"/>
<sequence>MGRSTPLLHRLVAPAPALLEPNLLQACFLSCLFSFPIPHRISHQRVKMHCKRVAFGLLAAAAAVAAADDSDVTQLKKDTFDDFVKTNDLVLAEFFAPWCGHCKALAPEYEEAATSH</sequence>
<dbReference type="InterPro" id="IPR013766">
    <property type="entry name" value="Thioredoxin_domain"/>
</dbReference>
<evidence type="ECO:0000256" key="9">
    <source>
        <dbReference type="ARBA" id="ARBA00039846"/>
    </source>
</evidence>
<dbReference type="Pfam" id="PF00085">
    <property type="entry name" value="Thioredoxin"/>
    <property type="match status" value="1"/>
</dbReference>
<proteinExistence type="inferred from homology"/>
<dbReference type="GO" id="GO:0034976">
    <property type="term" value="P:response to endoplasmic reticulum stress"/>
    <property type="evidence" value="ECO:0007669"/>
    <property type="project" value="TreeGrafter"/>
</dbReference>
<evidence type="ECO:0000313" key="11">
    <source>
        <dbReference type="EMBL" id="KAG7119379.1"/>
    </source>
</evidence>
<protein>
    <recommendedName>
        <fullName evidence="9">Protein disulfide-isomerase</fullName>
        <ecNumber evidence="5">5.3.4.1</ecNumber>
    </recommendedName>
</protein>
<evidence type="ECO:0000256" key="6">
    <source>
        <dbReference type="ARBA" id="ARBA00022824"/>
    </source>
</evidence>
<evidence type="ECO:0000256" key="3">
    <source>
        <dbReference type="ARBA" id="ARBA00004319"/>
    </source>
</evidence>